<proteinExistence type="predicted"/>
<keyword evidence="1" id="KW-0812">Transmembrane</keyword>
<evidence type="ECO:0000256" key="1">
    <source>
        <dbReference type="SAM" id="Phobius"/>
    </source>
</evidence>
<dbReference type="RefSeq" id="WP_276109062.1">
    <property type="nucleotide sequence ID" value="NZ_JARJBB010000005.1"/>
</dbReference>
<evidence type="ECO:0000259" key="2">
    <source>
        <dbReference type="Pfam" id="PF23636"/>
    </source>
</evidence>
<feature type="domain" description="DUF7144" evidence="2">
    <location>
        <begin position="21"/>
        <end position="132"/>
    </location>
</feature>
<keyword evidence="1" id="KW-1133">Transmembrane helix</keyword>
<dbReference type="InterPro" id="IPR055568">
    <property type="entry name" value="DUF7144"/>
</dbReference>
<feature type="transmembrane region" description="Helical" evidence="1">
    <location>
        <begin position="88"/>
        <end position="107"/>
    </location>
</feature>
<organism evidence="3 4">
    <name type="scientific">Streptomyces tropicalis</name>
    <dbReference type="NCBI Taxonomy" id="3034234"/>
    <lineage>
        <taxon>Bacteria</taxon>
        <taxon>Bacillati</taxon>
        <taxon>Actinomycetota</taxon>
        <taxon>Actinomycetes</taxon>
        <taxon>Kitasatosporales</taxon>
        <taxon>Streptomycetaceae</taxon>
        <taxon>Streptomyces</taxon>
    </lineage>
</organism>
<keyword evidence="1" id="KW-0472">Membrane</keyword>
<feature type="transmembrane region" description="Helical" evidence="1">
    <location>
        <begin position="113"/>
        <end position="133"/>
    </location>
</feature>
<feature type="transmembrane region" description="Helical" evidence="1">
    <location>
        <begin position="20"/>
        <end position="44"/>
    </location>
</feature>
<feature type="transmembrane region" description="Helical" evidence="1">
    <location>
        <begin position="64"/>
        <end position="83"/>
    </location>
</feature>
<name>A0ABT6A4E0_9ACTN</name>
<keyword evidence="4" id="KW-1185">Reference proteome</keyword>
<protein>
    <recommendedName>
        <fullName evidence="2">DUF7144 domain-containing protein</fullName>
    </recommendedName>
</protein>
<evidence type="ECO:0000313" key="4">
    <source>
        <dbReference type="Proteomes" id="UP001221150"/>
    </source>
</evidence>
<dbReference type="Proteomes" id="UP001221150">
    <property type="component" value="Unassembled WGS sequence"/>
</dbReference>
<dbReference type="Pfam" id="PF23636">
    <property type="entry name" value="DUF7144"/>
    <property type="match status" value="1"/>
</dbReference>
<reference evidence="3 4" key="1">
    <citation type="submission" date="2023-03" db="EMBL/GenBank/DDBJ databases">
        <title>Draft genome sequence of Streptomyces sp. K1PA1 isolated from peat swamp forest in Thailand.</title>
        <authorList>
            <person name="Klaysubun C."/>
            <person name="Duangmal K."/>
        </authorList>
    </citation>
    <scope>NUCLEOTIDE SEQUENCE [LARGE SCALE GENOMIC DNA]</scope>
    <source>
        <strain evidence="3 4">K1PA1</strain>
    </source>
</reference>
<sequence length="146" mass="15396">MTATPPAAPQAAKHPWAGGVTVFAGVMLMIAGMLSIFRGVMGIAQDDVFVATRSYAFQFDLTGWGWVHLVLGAVAVLVSMGIFQGARWARIGGVVVAAFVIIAGFLSLPYSPVWSVVLIAFSGLVVWALCVLAREDVYRSGGPGLR</sequence>
<dbReference type="EMBL" id="JARJBB010000005">
    <property type="protein sequence ID" value="MDF3299509.1"/>
    <property type="molecule type" value="Genomic_DNA"/>
</dbReference>
<accession>A0ABT6A4E0</accession>
<gene>
    <name evidence="3" type="ORF">P3H78_12870</name>
</gene>
<evidence type="ECO:0000313" key="3">
    <source>
        <dbReference type="EMBL" id="MDF3299509.1"/>
    </source>
</evidence>
<comment type="caution">
    <text evidence="3">The sequence shown here is derived from an EMBL/GenBank/DDBJ whole genome shotgun (WGS) entry which is preliminary data.</text>
</comment>